<keyword evidence="2" id="KW-1185">Reference proteome</keyword>
<organism evidence="1 2">
    <name type="scientific">Neofusicoccum parvum</name>
    <dbReference type="NCBI Taxonomy" id="310453"/>
    <lineage>
        <taxon>Eukaryota</taxon>
        <taxon>Fungi</taxon>
        <taxon>Dikarya</taxon>
        <taxon>Ascomycota</taxon>
        <taxon>Pezizomycotina</taxon>
        <taxon>Dothideomycetes</taxon>
        <taxon>Dothideomycetes incertae sedis</taxon>
        <taxon>Botryosphaeriales</taxon>
        <taxon>Botryosphaeriaceae</taxon>
        <taxon>Neofusicoccum</taxon>
    </lineage>
</organism>
<sequence>MGCDTATMTEHGVTWADDQDPFGHIKFHAFPHFSAVTNVRLFESFEQQLGDKCDDLLKARGIGVIGKNLNVEFKRPVSYPDAILVALRITEVKPDRYCVTTSMWSMRDQALVAEISGCVVFFNYRTAKVANLIQAGGVYRDLYNALSAKAERSNALFQKWKQDDLEKKKSNAKL</sequence>
<proteinExistence type="predicted"/>
<dbReference type="EMBL" id="BSXG01000085">
    <property type="protein sequence ID" value="GME38722.1"/>
    <property type="molecule type" value="Genomic_DNA"/>
</dbReference>
<protein>
    <submittedName>
        <fullName evidence="1">Uncharacterized protein</fullName>
    </submittedName>
</protein>
<reference evidence="1" key="1">
    <citation type="submission" date="2024-09" db="EMBL/GenBank/DDBJ databases">
        <title>Draft Genome Sequences of Neofusicoccum parvum.</title>
        <authorList>
            <person name="Ashida A."/>
            <person name="Camagna M."/>
            <person name="Tanaka A."/>
            <person name="Takemoto D."/>
        </authorList>
    </citation>
    <scope>NUCLEOTIDE SEQUENCE</scope>
    <source>
        <strain evidence="1">PPO83</strain>
    </source>
</reference>
<name>A0ACB5SFR9_9PEZI</name>
<gene>
    <name evidence="1" type="primary">g2624</name>
    <name evidence="1" type="ORF">NpPPO83_00002624</name>
</gene>
<comment type="caution">
    <text evidence="1">The sequence shown here is derived from an EMBL/GenBank/DDBJ whole genome shotgun (WGS) entry which is preliminary data.</text>
</comment>
<accession>A0ACB5SFR9</accession>
<dbReference type="Proteomes" id="UP001165186">
    <property type="component" value="Unassembled WGS sequence"/>
</dbReference>
<evidence type="ECO:0000313" key="1">
    <source>
        <dbReference type="EMBL" id="GME38722.1"/>
    </source>
</evidence>
<evidence type="ECO:0000313" key="2">
    <source>
        <dbReference type="Proteomes" id="UP001165186"/>
    </source>
</evidence>